<dbReference type="PANTHER" id="PTHR24276:SF91">
    <property type="entry name" value="AT26814P-RELATED"/>
    <property type="match status" value="1"/>
</dbReference>
<dbReference type="InterPro" id="IPR018114">
    <property type="entry name" value="TRYPSIN_HIS"/>
</dbReference>
<comment type="caution">
    <text evidence="7">The sequence shown here is derived from an EMBL/GenBank/DDBJ whole genome shotgun (WGS) entry which is preliminary data.</text>
</comment>
<protein>
    <recommendedName>
        <fullName evidence="6">Peptidase S1 domain-containing protein</fullName>
    </recommendedName>
</protein>
<evidence type="ECO:0000313" key="7">
    <source>
        <dbReference type="EMBL" id="KAJ9575988.1"/>
    </source>
</evidence>
<gene>
    <name evidence="7" type="ORF">L9F63_007088</name>
</gene>
<evidence type="ECO:0000259" key="6">
    <source>
        <dbReference type="PROSITE" id="PS50240"/>
    </source>
</evidence>
<keyword evidence="8" id="KW-1185">Reference proteome</keyword>
<organism evidence="7 8">
    <name type="scientific">Diploptera punctata</name>
    <name type="common">Pacific beetle cockroach</name>
    <dbReference type="NCBI Taxonomy" id="6984"/>
    <lineage>
        <taxon>Eukaryota</taxon>
        <taxon>Metazoa</taxon>
        <taxon>Ecdysozoa</taxon>
        <taxon>Arthropoda</taxon>
        <taxon>Hexapoda</taxon>
        <taxon>Insecta</taxon>
        <taxon>Pterygota</taxon>
        <taxon>Neoptera</taxon>
        <taxon>Polyneoptera</taxon>
        <taxon>Dictyoptera</taxon>
        <taxon>Blattodea</taxon>
        <taxon>Blaberoidea</taxon>
        <taxon>Blaberidae</taxon>
        <taxon>Diplopterinae</taxon>
        <taxon>Diploptera</taxon>
    </lineage>
</organism>
<keyword evidence="1" id="KW-0645">Protease</keyword>
<dbReference type="Proteomes" id="UP001233999">
    <property type="component" value="Unassembled WGS sequence"/>
</dbReference>
<dbReference type="PANTHER" id="PTHR24276">
    <property type="entry name" value="POLYSERASE-RELATED"/>
    <property type="match status" value="1"/>
</dbReference>
<dbReference type="InterPro" id="IPR043504">
    <property type="entry name" value="Peptidase_S1_PA_chymotrypsin"/>
</dbReference>
<evidence type="ECO:0000256" key="2">
    <source>
        <dbReference type="ARBA" id="ARBA00022801"/>
    </source>
</evidence>
<reference evidence="7" key="2">
    <citation type="submission" date="2023-05" db="EMBL/GenBank/DDBJ databases">
        <authorList>
            <person name="Fouks B."/>
        </authorList>
    </citation>
    <scope>NUCLEOTIDE SEQUENCE</scope>
    <source>
        <strain evidence="7">Stay&amp;Tobe</strain>
        <tissue evidence="7">Testes</tissue>
    </source>
</reference>
<evidence type="ECO:0000256" key="5">
    <source>
        <dbReference type="ARBA" id="ARBA00024195"/>
    </source>
</evidence>
<feature type="non-terminal residue" evidence="7">
    <location>
        <position position="361"/>
    </location>
</feature>
<keyword evidence="3" id="KW-0720">Serine protease</keyword>
<dbReference type="SUPFAM" id="SSF50494">
    <property type="entry name" value="Trypsin-like serine proteases"/>
    <property type="match status" value="2"/>
</dbReference>
<evidence type="ECO:0000256" key="4">
    <source>
        <dbReference type="ARBA" id="ARBA00023157"/>
    </source>
</evidence>
<accession>A0AAD7Z8M4</accession>
<dbReference type="PROSITE" id="PS50240">
    <property type="entry name" value="TRYPSIN_DOM"/>
    <property type="match status" value="1"/>
</dbReference>
<dbReference type="CDD" id="cd00190">
    <property type="entry name" value="Tryp_SPc"/>
    <property type="match status" value="1"/>
</dbReference>
<evidence type="ECO:0000256" key="1">
    <source>
        <dbReference type="ARBA" id="ARBA00022670"/>
    </source>
</evidence>
<dbReference type="InterPro" id="IPR009003">
    <property type="entry name" value="Peptidase_S1_PA"/>
</dbReference>
<dbReference type="InterPro" id="IPR001314">
    <property type="entry name" value="Peptidase_S1A"/>
</dbReference>
<comment type="similarity">
    <text evidence="5">Belongs to the peptidase S1 family. CLIP subfamily.</text>
</comment>
<dbReference type="PROSITE" id="PS00134">
    <property type="entry name" value="TRYPSIN_HIS"/>
    <property type="match status" value="1"/>
</dbReference>
<dbReference type="SMART" id="SM00020">
    <property type="entry name" value="Tryp_SPc"/>
    <property type="match status" value="1"/>
</dbReference>
<dbReference type="FunFam" id="2.40.10.10:FF:000002">
    <property type="entry name" value="Transmembrane protease serine"/>
    <property type="match status" value="1"/>
</dbReference>
<dbReference type="GO" id="GO:0006508">
    <property type="term" value="P:proteolysis"/>
    <property type="evidence" value="ECO:0007669"/>
    <property type="project" value="UniProtKB-KW"/>
</dbReference>
<dbReference type="Pfam" id="PF00089">
    <property type="entry name" value="Trypsin"/>
    <property type="match status" value="2"/>
</dbReference>
<dbReference type="Gene3D" id="2.40.10.10">
    <property type="entry name" value="Trypsin-like serine proteases"/>
    <property type="match status" value="3"/>
</dbReference>
<keyword evidence="4" id="KW-1015">Disulfide bond</keyword>
<dbReference type="InterPro" id="IPR050430">
    <property type="entry name" value="Peptidase_S1"/>
</dbReference>
<evidence type="ECO:0000256" key="3">
    <source>
        <dbReference type="ARBA" id="ARBA00022825"/>
    </source>
</evidence>
<dbReference type="EMBL" id="JASPKZ010009810">
    <property type="protein sequence ID" value="KAJ9575988.1"/>
    <property type="molecule type" value="Genomic_DNA"/>
</dbReference>
<dbReference type="PRINTS" id="PR00722">
    <property type="entry name" value="CHYMOTRYPSIN"/>
</dbReference>
<reference evidence="7" key="1">
    <citation type="journal article" date="2023" name="IScience">
        <title>Live-bearing cockroach genome reveals convergent evolutionary mechanisms linked to viviparity in insects and beyond.</title>
        <authorList>
            <person name="Fouks B."/>
            <person name="Harrison M.C."/>
            <person name="Mikhailova A.A."/>
            <person name="Marchal E."/>
            <person name="English S."/>
            <person name="Carruthers M."/>
            <person name="Jennings E.C."/>
            <person name="Chiamaka E.L."/>
            <person name="Frigard R.A."/>
            <person name="Pippel M."/>
            <person name="Attardo G.M."/>
            <person name="Benoit J.B."/>
            <person name="Bornberg-Bauer E."/>
            <person name="Tobe S.S."/>
        </authorList>
    </citation>
    <scope>NUCLEOTIDE SEQUENCE</scope>
    <source>
        <strain evidence="7">Stay&amp;Tobe</strain>
    </source>
</reference>
<name>A0AAD7Z8M4_DIPPU</name>
<feature type="domain" description="Peptidase S1" evidence="6">
    <location>
        <begin position="24"/>
        <end position="354"/>
    </location>
</feature>
<dbReference type="AlphaFoldDB" id="A0AAD7Z8M4"/>
<dbReference type="GO" id="GO:0004252">
    <property type="term" value="F:serine-type endopeptidase activity"/>
    <property type="evidence" value="ECO:0007669"/>
    <property type="project" value="InterPro"/>
</dbReference>
<proteinExistence type="inferred from homology"/>
<evidence type="ECO:0000313" key="8">
    <source>
        <dbReference type="Proteomes" id="UP001233999"/>
    </source>
</evidence>
<sequence length="361" mass="38744">SYSKRLLCEQSPHPIEKVANEGRIVGGIPADISNYPYMVSYEYEGGHHCGAAIISEYYVLTAAHCASGRRSMPGSAWMKSTLVNNGTTKLHKTKHTLNPTSSRLQLHQLSKISGLLAVIIIVTEPFVFGTNVQRISLVTNSVSTGTPATVTGWGRLSQGEVYTRDWNTCNSQYDDRLTSNMICAGSTSGGSDACQADSGGPLAAYGTLIGIVSTGLGCGEKEHPGVYVDLSYKRTTYIFGDELSTNWDTSYCNRMGRLSDGGDFPRQLQQVEVYTRDWNTCNSQYDGRLTSNMICAGSTAGGSDACQSDSGGPLAAYGTLIGVVSFGLGCGDKTHPGVYVDVVQLRSWITQTLASNKSKIF</sequence>
<keyword evidence="2" id="KW-0378">Hydrolase</keyword>
<dbReference type="InterPro" id="IPR001254">
    <property type="entry name" value="Trypsin_dom"/>
</dbReference>